<name>A0A4Q0T447_9BACT</name>
<comment type="subcellular location">
    <subcellularLocation>
        <location evidence="1">Cell membrane</location>
        <topology evidence="1">Multi-pass membrane protein</topology>
    </subcellularLocation>
</comment>
<feature type="transmembrane region" description="Helical" evidence="6">
    <location>
        <begin position="52"/>
        <end position="78"/>
    </location>
</feature>
<dbReference type="GO" id="GO:0015920">
    <property type="term" value="P:lipopolysaccharide transport"/>
    <property type="evidence" value="ECO:0007669"/>
    <property type="project" value="TreeGrafter"/>
</dbReference>
<keyword evidence="4 6" id="KW-1133">Transmembrane helix</keyword>
<dbReference type="GO" id="GO:0055085">
    <property type="term" value="P:transmembrane transport"/>
    <property type="evidence" value="ECO:0007669"/>
    <property type="project" value="InterPro"/>
</dbReference>
<keyword evidence="5 6" id="KW-0472">Membrane</keyword>
<reference evidence="8" key="2">
    <citation type="submission" date="2019-02" db="EMBL/GenBank/DDBJ databases">
        <title>Granulicella sibirica sp. nov., a psychrotolerant acidobacterium isolated from an organic soil layer in forested tundra, West Siberia.</title>
        <authorList>
            <person name="Oshkin I.Y."/>
            <person name="Kulichevskaya I.S."/>
            <person name="Rijpstra W.I.C."/>
            <person name="Sinninghe Damste J.S."/>
            <person name="Rakitin A.L."/>
            <person name="Ravin N.V."/>
            <person name="Dedysh S.N."/>
        </authorList>
    </citation>
    <scope>NUCLEOTIDE SEQUENCE [LARGE SCALE GENOMIC DNA]</scope>
    <source>
        <strain evidence="8">AF10</strain>
    </source>
</reference>
<evidence type="ECO:0000256" key="5">
    <source>
        <dbReference type="ARBA" id="ARBA00023136"/>
    </source>
</evidence>
<dbReference type="NCBIfam" id="TIGR04407">
    <property type="entry name" value="LptF_YjgP"/>
    <property type="match status" value="1"/>
</dbReference>
<dbReference type="InterPro" id="IPR030922">
    <property type="entry name" value="LptF"/>
</dbReference>
<feature type="transmembrane region" description="Helical" evidence="6">
    <location>
        <begin position="319"/>
        <end position="338"/>
    </location>
</feature>
<evidence type="ECO:0000256" key="4">
    <source>
        <dbReference type="ARBA" id="ARBA00022989"/>
    </source>
</evidence>
<evidence type="ECO:0000256" key="6">
    <source>
        <dbReference type="SAM" id="Phobius"/>
    </source>
</evidence>
<keyword evidence="3 6" id="KW-0812">Transmembrane</keyword>
<accession>A0A4Q0T447</accession>
<evidence type="ECO:0000256" key="2">
    <source>
        <dbReference type="ARBA" id="ARBA00022475"/>
    </source>
</evidence>
<feature type="transmembrane region" description="Helical" evidence="6">
    <location>
        <begin position="344"/>
        <end position="365"/>
    </location>
</feature>
<dbReference type="PANTHER" id="PTHR33529">
    <property type="entry name" value="SLR0882 PROTEIN-RELATED"/>
    <property type="match status" value="1"/>
</dbReference>
<proteinExistence type="predicted"/>
<reference evidence="7 8" key="1">
    <citation type="submission" date="2018-11" db="EMBL/GenBank/DDBJ databases">
        <authorList>
            <person name="Mardanov A.V."/>
            <person name="Ravin N.V."/>
            <person name="Dedysh S.N."/>
        </authorList>
    </citation>
    <scope>NUCLEOTIDE SEQUENCE [LARGE SCALE GENOMIC DNA]</scope>
    <source>
        <strain evidence="7 8">AF10</strain>
    </source>
</reference>
<feature type="transmembrane region" description="Helical" evidence="6">
    <location>
        <begin position="289"/>
        <end position="307"/>
    </location>
</feature>
<evidence type="ECO:0000313" key="8">
    <source>
        <dbReference type="Proteomes" id="UP000289437"/>
    </source>
</evidence>
<dbReference type="Proteomes" id="UP000289437">
    <property type="component" value="Unassembled WGS sequence"/>
</dbReference>
<dbReference type="AlphaFoldDB" id="A0A4Q0T447"/>
<evidence type="ECO:0000313" key="7">
    <source>
        <dbReference type="EMBL" id="RXH56341.1"/>
    </source>
</evidence>
<feature type="transmembrane region" description="Helical" evidence="6">
    <location>
        <begin position="440"/>
        <end position="461"/>
    </location>
</feature>
<dbReference type="OrthoDB" id="9780716at2"/>
<dbReference type="EMBL" id="RDSM01000002">
    <property type="protein sequence ID" value="RXH56341.1"/>
    <property type="molecule type" value="Genomic_DNA"/>
</dbReference>
<dbReference type="Pfam" id="PF03739">
    <property type="entry name" value="LptF_LptG"/>
    <property type="match status" value="2"/>
</dbReference>
<organism evidence="7 8">
    <name type="scientific">Granulicella sibirica</name>
    <dbReference type="NCBI Taxonomy" id="2479048"/>
    <lineage>
        <taxon>Bacteria</taxon>
        <taxon>Pseudomonadati</taxon>
        <taxon>Acidobacteriota</taxon>
        <taxon>Terriglobia</taxon>
        <taxon>Terriglobales</taxon>
        <taxon>Acidobacteriaceae</taxon>
        <taxon>Granulicella</taxon>
    </lineage>
</organism>
<dbReference type="InterPro" id="IPR005495">
    <property type="entry name" value="LptG/LptF_permease"/>
</dbReference>
<feature type="transmembrane region" description="Helical" evidence="6">
    <location>
        <begin position="524"/>
        <end position="545"/>
    </location>
</feature>
<feature type="transmembrane region" description="Helical" evidence="6">
    <location>
        <begin position="99"/>
        <end position="122"/>
    </location>
</feature>
<evidence type="ECO:0000256" key="3">
    <source>
        <dbReference type="ARBA" id="ARBA00022692"/>
    </source>
</evidence>
<dbReference type="RefSeq" id="WP_128913815.1">
    <property type="nucleotide sequence ID" value="NZ_RDSM01000002.1"/>
</dbReference>
<feature type="transmembrane region" description="Helical" evidence="6">
    <location>
        <begin position="12"/>
        <end position="32"/>
    </location>
</feature>
<feature type="transmembrane region" description="Helical" evidence="6">
    <location>
        <begin position="740"/>
        <end position="758"/>
    </location>
</feature>
<sequence>MRIFTRYILREVVSHAFLGVALFTFVLFVGRLGKIVDLVVRDSASLSEVMRIVAYLLPDALTVTIPMAVLVGILLGLSRLAADSEITAMRACGMSAFDFVKIVSIVSVAALGLGLVNSLYLAPRSAAALLALQDELKTTQASFEVQPRVFYEDFKNMVLYVQDVTPAAGAALWRHVFVADLTKPGSPNVTTADSAIVVNGTASDGTQQARMHLLNGGQHQVATANPDQYDISTFATSDVPLQSGAQDEPRVSRMDTPLLALSMPELYKNATQADAKAARPFRIELNRRFSYPFACLVLMLVGVPLGLSSKRGGKSTGFVLTILLVFIYYFLALVGGALARQGKLPPFLGVWGANLLFAGVGILLLQEMSRGGAVLAAVSGAGSYLAGLLPGRFGSDAAEETPGHRRERVDALIVYRLRRLRSALHFRFPLLLDEYVMREYGMNFGIVLLSFSALFVIFTFFDLVGDIIRNKTAVVTVGNYLLNLLPFILDRVVPLCSLVAALLTFGALSRTSELTAMKATGISIYRIIAPVLVLSVVIAGGLFAFDELYLPAANRRQEALRSEIKGKPAQTFLRPERKWISGQDSGMAQPVSMPAVKLPVGLTGGSGTAVQSPDPARIFYYQFFDPDRNVFANLTVFEFQPATFNLQRRIFAASARWDSGVNGWVFDNGWTRTFAGETVSGYQKFDRATFPEIREQPGYFKKEDLQSQEMSYGELERYISDLKQSGFDTMRLKVQLNHKLAYPLMTFIMAALAIPFALSMGKRGGLAGMASAIGIAILYWVISNTFEAMGNVNTLPPMMAAWTPDVLFGFAGAYLLLRTPT</sequence>
<feature type="transmembrane region" description="Helical" evidence="6">
    <location>
        <begin position="481"/>
        <end position="503"/>
    </location>
</feature>
<feature type="transmembrane region" description="Helical" evidence="6">
    <location>
        <begin position="765"/>
        <end position="782"/>
    </location>
</feature>
<protein>
    <submittedName>
        <fullName evidence="7">Uncharacterized protein</fullName>
    </submittedName>
</protein>
<keyword evidence="2" id="KW-1003">Cell membrane</keyword>
<gene>
    <name evidence="7" type="ORF">GRAN_3198</name>
</gene>
<dbReference type="PANTHER" id="PTHR33529:SF6">
    <property type="entry name" value="YJGP_YJGQ FAMILY PERMEASE"/>
    <property type="match status" value="1"/>
</dbReference>
<feature type="transmembrane region" description="Helical" evidence="6">
    <location>
        <begin position="794"/>
        <end position="817"/>
    </location>
</feature>
<comment type="caution">
    <text evidence="7">The sequence shown here is derived from an EMBL/GenBank/DDBJ whole genome shotgun (WGS) entry which is preliminary data.</text>
</comment>
<evidence type="ECO:0000256" key="1">
    <source>
        <dbReference type="ARBA" id="ARBA00004651"/>
    </source>
</evidence>
<keyword evidence="8" id="KW-1185">Reference proteome</keyword>
<dbReference type="GO" id="GO:0043190">
    <property type="term" value="C:ATP-binding cassette (ABC) transporter complex"/>
    <property type="evidence" value="ECO:0007669"/>
    <property type="project" value="InterPro"/>
</dbReference>